<evidence type="ECO:0000313" key="3">
    <source>
        <dbReference type="EMBL" id="TNM66453.1"/>
    </source>
</evidence>
<keyword evidence="1" id="KW-0812">Transmembrane</keyword>
<dbReference type="OrthoDB" id="7189296at2"/>
<evidence type="ECO:0000256" key="1">
    <source>
        <dbReference type="SAM" id="Phobius"/>
    </source>
</evidence>
<keyword evidence="1" id="KW-1133">Transmembrane helix</keyword>
<name>A0A5C4XTF6_9HYPH</name>
<evidence type="ECO:0000313" key="4">
    <source>
        <dbReference type="Proteomes" id="UP000311605"/>
    </source>
</evidence>
<feature type="domain" description="TadE-like" evidence="2">
    <location>
        <begin position="32"/>
        <end position="69"/>
    </location>
</feature>
<organism evidence="3 4">
    <name type="scientific">Aliirhizobium smilacinae</name>
    <dbReference type="NCBI Taxonomy" id="1395944"/>
    <lineage>
        <taxon>Bacteria</taxon>
        <taxon>Pseudomonadati</taxon>
        <taxon>Pseudomonadota</taxon>
        <taxon>Alphaproteobacteria</taxon>
        <taxon>Hyphomicrobiales</taxon>
        <taxon>Rhizobiaceae</taxon>
        <taxon>Aliirhizobium</taxon>
    </lineage>
</organism>
<dbReference type="Pfam" id="PF07811">
    <property type="entry name" value="TadE"/>
    <property type="match status" value="1"/>
</dbReference>
<comment type="caution">
    <text evidence="3">The sequence shown here is derived from an EMBL/GenBank/DDBJ whole genome shotgun (WGS) entry which is preliminary data.</text>
</comment>
<dbReference type="Proteomes" id="UP000311605">
    <property type="component" value="Unassembled WGS sequence"/>
</dbReference>
<dbReference type="AlphaFoldDB" id="A0A5C4XTF6"/>
<reference evidence="3 4" key="1">
    <citation type="submission" date="2019-06" db="EMBL/GenBank/DDBJ databases">
        <title>The draft genome of Rhizobium smilacinae PTYR-5.</title>
        <authorList>
            <person name="Liu L."/>
            <person name="Li L."/>
            <person name="Zhang X."/>
        </authorList>
    </citation>
    <scope>NUCLEOTIDE SEQUENCE [LARGE SCALE GENOMIC DNA]</scope>
    <source>
        <strain evidence="3 4">PTYR-5</strain>
    </source>
</reference>
<dbReference type="InterPro" id="IPR012495">
    <property type="entry name" value="TadE-like_dom"/>
</dbReference>
<gene>
    <name evidence="3" type="ORF">FHP24_09720</name>
</gene>
<keyword evidence="1" id="KW-0472">Membrane</keyword>
<keyword evidence="4" id="KW-1185">Reference proteome</keyword>
<evidence type="ECO:0000259" key="2">
    <source>
        <dbReference type="Pfam" id="PF07811"/>
    </source>
</evidence>
<proteinExistence type="predicted"/>
<dbReference type="RefSeq" id="WP_139675846.1">
    <property type="nucleotide sequence ID" value="NZ_VDMN01000001.1"/>
</dbReference>
<accession>A0A5C4XTF6</accession>
<dbReference type="EMBL" id="VDMN01000001">
    <property type="protein sequence ID" value="TNM66453.1"/>
    <property type="molecule type" value="Genomic_DNA"/>
</dbReference>
<protein>
    <submittedName>
        <fullName evidence="3">Pilus assembly protein</fullName>
    </submittedName>
</protein>
<sequence>MMRATLRKLLSGLPLVNQMRRFGADIRGVGGVEFALIAPLLLALYITSFELTIGLSVSKRVTRTASTIADLVTQQSKVSTTDLQQMVNVANAIFTPYTPQNLKIKVTGITLDASGNPTVTWSWAQDGSRPYANGSTVNVPTDMRSASTFLVRAEVSTTHQLLMFMPGIMPNSLQTLTLNREFFYRQRVGTSITCDGC</sequence>
<feature type="transmembrane region" description="Helical" evidence="1">
    <location>
        <begin position="34"/>
        <end position="57"/>
    </location>
</feature>